<feature type="non-terminal residue" evidence="5">
    <location>
        <position position="1"/>
    </location>
</feature>
<dbReference type="PROSITE" id="PS50600">
    <property type="entry name" value="ULP_PROTEASE"/>
    <property type="match status" value="1"/>
</dbReference>
<keyword evidence="3" id="KW-0378">Hydrolase</keyword>
<sequence>LPFNFDNNHWCMIIVDLMDKVMHLFDPLQSEMYYKRLEKICGDYLSRVIPDYENSFSFDRRVELTQTDGHNCGTMVVLCAMMTIKSITIPAINHDTLQSLRFTLFTQCVRAIHPSSHFS</sequence>
<evidence type="ECO:0000256" key="3">
    <source>
        <dbReference type="ARBA" id="ARBA00022801"/>
    </source>
</evidence>
<dbReference type="InterPro" id="IPR038765">
    <property type="entry name" value="Papain-like_cys_pep_sf"/>
</dbReference>
<feature type="domain" description="Ubiquitin-like protease family profile" evidence="4">
    <location>
        <begin position="1"/>
        <end position="83"/>
    </location>
</feature>
<dbReference type="Pfam" id="PF02902">
    <property type="entry name" value="Peptidase_C48"/>
    <property type="match status" value="1"/>
</dbReference>
<organism evidence="5 6">
    <name type="scientific">Phytophthora nicotianae P1569</name>
    <dbReference type="NCBI Taxonomy" id="1317065"/>
    <lineage>
        <taxon>Eukaryota</taxon>
        <taxon>Sar</taxon>
        <taxon>Stramenopiles</taxon>
        <taxon>Oomycota</taxon>
        <taxon>Peronosporomycetes</taxon>
        <taxon>Peronosporales</taxon>
        <taxon>Peronosporaceae</taxon>
        <taxon>Phytophthora</taxon>
    </lineage>
</organism>
<dbReference type="HOGENOM" id="CLU_2067619_0_0_1"/>
<comment type="caution">
    <text evidence="5">The sequence shown here is derived from an EMBL/GenBank/DDBJ whole genome shotgun (WGS) entry which is preliminary data.</text>
</comment>
<keyword evidence="2" id="KW-0645">Protease</keyword>
<dbReference type="InterPro" id="IPR003653">
    <property type="entry name" value="Peptidase_C48_C"/>
</dbReference>
<comment type="similarity">
    <text evidence="1">Belongs to the peptidase C48 family.</text>
</comment>
<protein>
    <recommendedName>
        <fullName evidence="4">Ubiquitin-like protease family profile domain-containing protein</fullName>
    </recommendedName>
</protein>
<dbReference type="EMBL" id="ANIZ01001198">
    <property type="protein sequence ID" value="ETI48817.1"/>
    <property type="molecule type" value="Genomic_DNA"/>
</dbReference>
<evidence type="ECO:0000313" key="5">
    <source>
        <dbReference type="EMBL" id="ETI48817.1"/>
    </source>
</evidence>
<dbReference type="Proteomes" id="UP000018721">
    <property type="component" value="Unassembled WGS sequence"/>
</dbReference>
<gene>
    <name evidence="5" type="ORF">F443_07212</name>
</gene>
<evidence type="ECO:0000259" key="4">
    <source>
        <dbReference type="PROSITE" id="PS50600"/>
    </source>
</evidence>
<dbReference type="AlphaFoldDB" id="V9FEH0"/>
<evidence type="ECO:0000256" key="2">
    <source>
        <dbReference type="ARBA" id="ARBA00022670"/>
    </source>
</evidence>
<dbReference type="SUPFAM" id="SSF54001">
    <property type="entry name" value="Cysteine proteinases"/>
    <property type="match status" value="1"/>
</dbReference>
<accession>V9FEH0</accession>
<dbReference type="OrthoDB" id="145512at2759"/>
<reference evidence="5 6" key="1">
    <citation type="submission" date="2013-11" db="EMBL/GenBank/DDBJ databases">
        <title>The Genome Sequence of Phytophthora parasitica P1569.</title>
        <authorList>
            <consortium name="The Broad Institute Genomics Platform"/>
            <person name="Russ C."/>
            <person name="Tyler B."/>
            <person name="Panabieres F."/>
            <person name="Shan W."/>
            <person name="Tripathy S."/>
            <person name="Grunwald N."/>
            <person name="Machado M."/>
            <person name="Johnson C.S."/>
            <person name="Arredondo F."/>
            <person name="Hong C."/>
            <person name="Coffey M."/>
            <person name="Young S.K."/>
            <person name="Zeng Q."/>
            <person name="Gargeya S."/>
            <person name="Fitzgerald M."/>
            <person name="Abouelleil A."/>
            <person name="Alvarado L."/>
            <person name="Chapman S.B."/>
            <person name="Gainer-Dewar J."/>
            <person name="Goldberg J."/>
            <person name="Griggs A."/>
            <person name="Gujja S."/>
            <person name="Hansen M."/>
            <person name="Howarth C."/>
            <person name="Imamovic A."/>
            <person name="Ireland A."/>
            <person name="Larimer J."/>
            <person name="McCowan C."/>
            <person name="Murphy C."/>
            <person name="Pearson M."/>
            <person name="Poon T.W."/>
            <person name="Priest M."/>
            <person name="Roberts A."/>
            <person name="Saif S."/>
            <person name="Shea T."/>
            <person name="Sykes S."/>
            <person name="Wortman J."/>
            <person name="Nusbaum C."/>
            <person name="Birren B."/>
        </authorList>
    </citation>
    <scope>NUCLEOTIDE SEQUENCE [LARGE SCALE GENOMIC DNA]</scope>
    <source>
        <strain evidence="5 6">P1569</strain>
    </source>
</reference>
<evidence type="ECO:0000313" key="6">
    <source>
        <dbReference type="Proteomes" id="UP000018721"/>
    </source>
</evidence>
<proteinExistence type="inferred from homology"/>
<name>V9FEH0_PHYNI</name>
<dbReference type="GO" id="GO:0006508">
    <property type="term" value="P:proteolysis"/>
    <property type="evidence" value="ECO:0007669"/>
    <property type="project" value="UniProtKB-KW"/>
</dbReference>
<dbReference type="GO" id="GO:0008234">
    <property type="term" value="F:cysteine-type peptidase activity"/>
    <property type="evidence" value="ECO:0007669"/>
    <property type="project" value="InterPro"/>
</dbReference>
<keyword evidence="6" id="KW-1185">Reference proteome</keyword>
<dbReference type="Gene3D" id="3.40.395.10">
    <property type="entry name" value="Adenoviral Proteinase, Chain A"/>
    <property type="match status" value="1"/>
</dbReference>
<evidence type="ECO:0000256" key="1">
    <source>
        <dbReference type="ARBA" id="ARBA00005234"/>
    </source>
</evidence>